<dbReference type="Gene3D" id="3.40.630.30">
    <property type="match status" value="1"/>
</dbReference>
<reference evidence="2 3" key="1">
    <citation type="submission" date="2020-04" db="EMBL/GenBank/DDBJ databases">
        <title>Arthrobacter sp. nov.</title>
        <authorList>
            <person name="Liu S."/>
        </authorList>
    </citation>
    <scope>NUCLEOTIDE SEQUENCE [LARGE SCALE GENOMIC DNA]</scope>
    <source>
        <strain evidence="2 3">E918</strain>
    </source>
</reference>
<dbReference type="EMBL" id="JAAZSQ010000035">
    <property type="protein sequence ID" value="NKX56771.1"/>
    <property type="molecule type" value="Genomic_DNA"/>
</dbReference>
<accession>A0A7X6K7X0</accession>
<keyword evidence="2" id="KW-0808">Transferase</keyword>
<dbReference type="Pfam" id="PF13508">
    <property type="entry name" value="Acetyltransf_7"/>
    <property type="match status" value="1"/>
</dbReference>
<dbReference type="CDD" id="cd04301">
    <property type="entry name" value="NAT_SF"/>
    <property type="match status" value="1"/>
</dbReference>
<dbReference type="InterPro" id="IPR016181">
    <property type="entry name" value="Acyl_CoA_acyltransferase"/>
</dbReference>
<dbReference type="InterPro" id="IPR000182">
    <property type="entry name" value="GNAT_dom"/>
</dbReference>
<dbReference type="GO" id="GO:0016747">
    <property type="term" value="F:acyltransferase activity, transferring groups other than amino-acyl groups"/>
    <property type="evidence" value="ECO:0007669"/>
    <property type="project" value="InterPro"/>
</dbReference>
<evidence type="ECO:0000259" key="1">
    <source>
        <dbReference type="PROSITE" id="PS51186"/>
    </source>
</evidence>
<proteinExistence type="predicted"/>
<dbReference type="SUPFAM" id="SSF55729">
    <property type="entry name" value="Acyl-CoA N-acyltransferases (Nat)"/>
    <property type="match status" value="1"/>
</dbReference>
<dbReference type="AlphaFoldDB" id="A0A7X6K7X0"/>
<gene>
    <name evidence="2" type="ORF">HGG74_20070</name>
</gene>
<evidence type="ECO:0000313" key="2">
    <source>
        <dbReference type="EMBL" id="NKX56771.1"/>
    </source>
</evidence>
<dbReference type="Proteomes" id="UP000544090">
    <property type="component" value="Unassembled WGS sequence"/>
</dbReference>
<comment type="caution">
    <text evidence="2">The sequence shown here is derived from an EMBL/GenBank/DDBJ whole genome shotgun (WGS) entry which is preliminary data.</text>
</comment>
<protein>
    <submittedName>
        <fullName evidence="2">GNAT family N-acetyltransferase</fullName>
    </submittedName>
</protein>
<organism evidence="2 3">
    <name type="scientific">Arthrobacter mobilis</name>
    <dbReference type="NCBI Taxonomy" id="2724944"/>
    <lineage>
        <taxon>Bacteria</taxon>
        <taxon>Bacillati</taxon>
        <taxon>Actinomycetota</taxon>
        <taxon>Actinomycetes</taxon>
        <taxon>Micrococcales</taxon>
        <taxon>Micrococcaceae</taxon>
        <taxon>Arthrobacter</taxon>
    </lineage>
</organism>
<sequence>MAELTFRDWRDGDDLALLQIWGDPETGQAGQFRSVLRPPSDTPWSRCIVAEDQGIPVAAGALYETSLHPERLWLYIEVAKDHRRAGVGTAILERLRAEAEQAPSGATRLRAKVEPGSSGAGFAAAAGLQPIQRSRVVVVQPGALPAPDLTDDAGPALEEAATGSVELTQAVVKFYNGVHGWDRSEMTVGKAQQMLLSEGAGASGAVVLRDAPRDKGGTIQAFAISYTHSRTDAPSDVLLGYDPELGPAAAQDAVAKLLAMLVHQYPVQLEVDDAMTALTAVLEPLLAAGTASVAGAETVILSS</sequence>
<feature type="domain" description="N-acetyltransferase" evidence="1">
    <location>
        <begin position="4"/>
        <end position="147"/>
    </location>
</feature>
<dbReference type="RefSeq" id="WP_168489256.1">
    <property type="nucleotide sequence ID" value="NZ_JAAZSQ010000035.1"/>
</dbReference>
<name>A0A7X6K7X0_9MICC</name>
<evidence type="ECO:0000313" key="3">
    <source>
        <dbReference type="Proteomes" id="UP000544090"/>
    </source>
</evidence>
<keyword evidence="3" id="KW-1185">Reference proteome</keyword>
<dbReference type="PROSITE" id="PS51186">
    <property type="entry name" value="GNAT"/>
    <property type="match status" value="1"/>
</dbReference>